<sequence length="114" mass="12185">MQDKVVNSIQMAIRAGKTIRGEGLIPSIINGSSKLVIYTSTIGNNSKKKILNKSKTAGIPAFELDELRFNSISNKAASAYGITDQGFAASLIEKLTSDKSTSADFNLSADTEKK</sequence>
<proteinExistence type="predicted"/>
<evidence type="ECO:0008006" key="3">
    <source>
        <dbReference type="Google" id="ProtNLM"/>
    </source>
</evidence>
<dbReference type="Proteomes" id="UP000186341">
    <property type="component" value="Unassembled WGS sequence"/>
</dbReference>
<gene>
    <name evidence="1" type="ORF">BO222_10580</name>
</gene>
<keyword evidence="2" id="KW-1185">Reference proteome</keyword>
<evidence type="ECO:0000313" key="2">
    <source>
        <dbReference type="Proteomes" id="UP000186341"/>
    </source>
</evidence>
<reference evidence="1 2" key="1">
    <citation type="submission" date="2016-11" db="EMBL/GenBank/DDBJ databases">
        <title>Description of two novel members of the family Erysipelotrichaceae: Ileibacterium lipovorans gen. nov., sp. nov. and Dubosiella newyorkensis, gen. nov., sp. nov.</title>
        <authorList>
            <person name="Cox L.M."/>
            <person name="Sohn J."/>
            <person name="Tyrrell K.L."/>
            <person name="Citron D.M."/>
            <person name="Lawson P.A."/>
            <person name="Patel N.B."/>
            <person name="Iizumi T."/>
            <person name="Perez-Perez G.I."/>
            <person name="Goldstein E.J."/>
            <person name="Blaser M.J."/>
        </authorList>
    </citation>
    <scope>NUCLEOTIDE SEQUENCE [LARGE SCALE GENOMIC DNA]</scope>
    <source>
        <strain evidence="1 2">NYU-BL-A3</strain>
    </source>
</reference>
<dbReference type="RefSeq" id="WP_075820784.1">
    <property type="nucleotide sequence ID" value="NZ_CAJUTZ010000077.1"/>
</dbReference>
<dbReference type="EMBL" id="MPJW01000200">
    <property type="protein sequence ID" value="OLU37452.1"/>
    <property type="molecule type" value="Genomic_DNA"/>
</dbReference>
<name>A0A1U7NDM9_9FIRM</name>
<dbReference type="OrthoDB" id="9794863at2"/>
<dbReference type="SUPFAM" id="SSF55315">
    <property type="entry name" value="L30e-like"/>
    <property type="match status" value="1"/>
</dbReference>
<comment type="caution">
    <text evidence="1">The sequence shown here is derived from an EMBL/GenBank/DDBJ whole genome shotgun (WGS) entry which is preliminary data.</text>
</comment>
<dbReference type="GeneID" id="82203596"/>
<protein>
    <recommendedName>
        <fullName evidence="3">Ribosomal protein L7Ae/L30e/S12e/Gadd45 domain-containing protein</fullName>
    </recommendedName>
</protein>
<dbReference type="Gene3D" id="3.30.1330.30">
    <property type="match status" value="1"/>
</dbReference>
<evidence type="ECO:0000313" key="1">
    <source>
        <dbReference type="EMBL" id="OLU37452.1"/>
    </source>
</evidence>
<dbReference type="InterPro" id="IPR029064">
    <property type="entry name" value="Ribosomal_eL30-like_sf"/>
</dbReference>
<accession>A0A1U7NDM9</accession>
<dbReference type="AlphaFoldDB" id="A0A1U7NDM9"/>
<organism evidence="1 2">
    <name type="scientific">Ileibacterium valens</name>
    <dbReference type="NCBI Taxonomy" id="1862668"/>
    <lineage>
        <taxon>Bacteria</taxon>
        <taxon>Bacillati</taxon>
        <taxon>Bacillota</taxon>
        <taxon>Erysipelotrichia</taxon>
        <taxon>Erysipelotrichales</taxon>
        <taxon>Erysipelotrichaceae</taxon>
        <taxon>Ileibacterium</taxon>
    </lineage>
</organism>